<evidence type="ECO:0000256" key="2">
    <source>
        <dbReference type="ARBA" id="ARBA00022804"/>
    </source>
</evidence>
<dbReference type="GO" id="GO:0019062">
    <property type="term" value="P:virion attachment to host cell"/>
    <property type="evidence" value="ECO:0007669"/>
    <property type="project" value="UniProtKB-KW"/>
</dbReference>
<dbReference type="PANTHER" id="PTHR35191">
    <property type="entry name" value="PROPHAGE SIDE TAIL FIBER PROTEIN HOMOLOG STFQ-RELATED"/>
    <property type="match status" value="1"/>
</dbReference>
<sequence length="358" mass="39602">MAIDKSYYTIITDVGKAKIANASVTGNKVGFVKIQLGDGGGSEYTPTESQTALKNVVWEGNIGNTTTDETAPNCIILESLIPSSVGGFMIREIGYLDDENNLIAISKYKECYKPSIEQGAVVDMKVKTVLIVSNVNNIELKIDPTIIFATLKDIQDLETKIGTVNTKIDTTKTELNTRIDTENEKQNIKIDQLIAGGSNVSHTHIIEIDDWILNNETNMYEVTINHPLLTKRILIALYDEIGEALTPNARAIDDNSILVRNEENIKMYVYLINGNAETHFINATVDDNRVSEMTTYSSKKIEDSISSIQLIDTSISITDANDRFTSDKLDGVLEEIMVEISGQRTKGITIVNNLIDMI</sequence>
<dbReference type="InterPro" id="IPR022225">
    <property type="entry name" value="Phage_tail_fibre_N"/>
</dbReference>
<evidence type="ECO:0000313" key="5">
    <source>
        <dbReference type="Proteomes" id="UP000030736"/>
    </source>
</evidence>
<name>A0A0A8WIF4_9CAUD</name>
<proteinExistence type="predicted"/>
<evidence type="ECO:0000256" key="1">
    <source>
        <dbReference type="ARBA" id="ARBA00022672"/>
    </source>
</evidence>
<dbReference type="KEGG" id="vg:26646865"/>
<dbReference type="EMBL" id="LN681541">
    <property type="protein sequence ID" value="CEK40783.1"/>
    <property type="molecule type" value="Genomic_DNA"/>
</dbReference>
<dbReference type="Pfam" id="PF12571">
    <property type="entry name" value="Phage_tail_fib"/>
    <property type="match status" value="1"/>
</dbReference>
<keyword evidence="1" id="KW-1230">Viral tail fiber protein</keyword>
<accession>A0A0A8WIF4</accession>
<keyword evidence="2" id="KW-0945">Host-virus interaction</keyword>
<keyword evidence="2" id="KW-1160">Virus entry into host cell</keyword>
<gene>
    <name evidence="4" type="ORF">PHIMMP01_20029</name>
</gene>
<keyword evidence="5" id="KW-1185">Reference proteome</keyword>
<evidence type="ECO:0000259" key="3">
    <source>
        <dbReference type="Pfam" id="PF12571"/>
    </source>
</evidence>
<dbReference type="Proteomes" id="UP000030736">
    <property type="component" value="Segment"/>
</dbReference>
<dbReference type="RefSeq" id="YP_009206147.1">
    <property type="nucleotide sequence ID" value="NC_028883.1"/>
</dbReference>
<keyword evidence="1" id="KW-0946">Virion</keyword>
<dbReference type="GO" id="GO:0098024">
    <property type="term" value="C:virus tail, fiber"/>
    <property type="evidence" value="ECO:0007669"/>
    <property type="project" value="UniProtKB-KW"/>
</dbReference>
<dbReference type="PANTHER" id="PTHR35191:SF1">
    <property type="entry name" value="PROPHAGE SIDE TAIL FIBER PROTEIN HOMOLOG STFQ-RELATED"/>
    <property type="match status" value="1"/>
</dbReference>
<evidence type="ECO:0000313" key="4">
    <source>
        <dbReference type="EMBL" id="CEK40783.1"/>
    </source>
</evidence>
<feature type="domain" description="Phage tail fibre protein N-terminal" evidence="3">
    <location>
        <begin position="5"/>
        <end position="151"/>
    </location>
</feature>
<dbReference type="OrthoDB" id="6649at10239"/>
<dbReference type="InterPro" id="IPR051934">
    <property type="entry name" value="Phage_Tail_Fiber_Structural"/>
</dbReference>
<protein>
    <submittedName>
        <fullName evidence="4">Putative tail fiber protein</fullName>
    </submittedName>
</protein>
<keyword evidence="2" id="KW-1161">Viral attachment to host cell</keyword>
<reference evidence="4 5" key="1">
    <citation type="submission" date="2014-12" db="EMBL/GenBank/DDBJ databases">
        <title>Whole Genome Sequence and Molecular Characterization of Siphoviridae / Myoviridae Phage Infecting Clostridium difficile.</title>
        <authorList>
            <person name="Monot M."/>
        </authorList>
    </citation>
    <scope>NUCLEOTIDE SEQUENCE [LARGE SCALE GENOMIC DNA]</scope>
</reference>
<dbReference type="GeneID" id="26646865"/>
<keyword evidence="1" id="KW-1227">Viral tail protein</keyword>
<organism evidence="4 5">
    <name type="scientific">Clostridium phage phiMMP01</name>
    <dbReference type="NCBI Taxonomy" id="1582156"/>
    <lineage>
        <taxon>Viruses</taxon>
        <taxon>Duplodnaviria</taxon>
        <taxon>Heunggongvirae</taxon>
        <taxon>Uroviricota</taxon>
        <taxon>Caudoviricetes</taxon>
        <taxon>Yongloolinvirus</taxon>
        <taxon>Yongloolinvirus MMP01</taxon>
    </lineage>
</organism>